<comment type="caution">
    <text evidence="1">The sequence shown here is derived from an EMBL/GenBank/DDBJ whole genome shotgun (WGS) entry which is preliminary data.</text>
</comment>
<keyword evidence="2" id="KW-1185">Reference proteome</keyword>
<dbReference type="EMBL" id="SULI01000031">
    <property type="protein sequence ID" value="TKZ15998.1"/>
    <property type="molecule type" value="Genomic_DNA"/>
</dbReference>
<accession>A0A4U7MT59</accession>
<evidence type="ECO:0000313" key="2">
    <source>
        <dbReference type="Proteomes" id="UP000306575"/>
    </source>
</evidence>
<organism evidence="1 2">
    <name type="scientific">Shimia litoralis</name>
    <dbReference type="NCBI Taxonomy" id="420403"/>
    <lineage>
        <taxon>Bacteria</taxon>
        <taxon>Pseudomonadati</taxon>
        <taxon>Pseudomonadota</taxon>
        <taxon>Alphaproteobacteria</taxon>
        <taxon>Rhodobacterales</taxon>
        <taxon>Roseobacteraceae</taxon>
    </lineage>
</organism>
<dbReference type="OrthoDB" id="9806708at2"/>
<evidence type="ECO:0000313" key="1">
    <source>
        <dbReference type="EMBL" id="TKZ15998.1"/>
    </source>
</evidence>
<sequence>MAEGVHWHIIGPDAGDPVVQNWLGTQAIDLPVTLRDGKPHWEMPDFTEQGISRGLGVGSKANALQRWLQGAAPKKIQNRANVHVVPPNTKSIENDRFCLQASCLRVRISEG</sequence>
<proteinExistence type="predicted"/>
<dbReference type="Proteomes" id="UP000306575">
    <property type="component" value="Unassembled WGS sequence"/>
</dbReference>
<gene>
    <name evidence="1" type="ORF">FAP39_16100</name>
</gene>
<dbReference type="AlphaFoldDB" id="A0A4U7MT59"/>
<dbReference type="RefSeq" id="WP_138017408.1">
    <property type="nucleotide sequence ID" value="NZ_SULI01000031.1"/>
</dbReference>
<name>A0A4U7MT59_9RHOB</name>
<reference evidence="1 2" key="1">
    <citation type="submission" date="2019-04" db="EMBL/GenBank/DDBJ databases">
        <title>Genome sequence of Pelagicola litoralis CL-ES2.</title>
        <authorList>
            <person name="Cao J."/>
        </authorList>
    </citation>
    <scope>NUCLEOTIDE SEQUENCE [LARGE SCALE GENOMIC DNA]</scope>
    <source>
        <strain evidence="1 2">CL-ES2</strain>
    </source>
</reference>
<protein>
    <submittedName>
        <fullName evidence="1">Uncharacterized protein</fullName>
    </submittedName>
</protein>